<gene>
    <name evidence="3" type="ORF">RQX22_07935</name>
</gene>
<reference evidence="3 4" key="1">
    <citation type="submission" date="2023-05" db="EMBL/GenBank/DDBJ databases">
        <authorList>
            <person name="Guo Y."/>
        </authorList>
    </citation>
    <scope>NUCLEOTIDE SEQUENCE [LARGE SCALE GENOMIC DNA]</scope>
    <source>
        <strain evidence="3 4">GR2756</strain>
    </source>
</reference>
<dbReference type="Proteomes" id="UP001259572">
    <property type="component" value="Unassembled WGS sequence"/>
</dbReference>
<dbReference type="Pfam" id="PF00248">
    <property type="entry name" value="Aldo_ket_red"/>
    <property type="match status" value="1"/>
</dbReference>
<dbReference type="PANTHER" id="PTHR43312:SF1">
    <property type="entry name" value="NADP-DEPENDENT OXIDOREDUCTASE DOMAIN-CONTAINING PROTEIN"/>
    <property type="match status" value="1"/>
</dbReference>
<dbReference type="SUPFAM" id="SSF51430">
    <property type="entry name" value="NAD(P)-linked oxidoreductase"/>
    <property type="match status" value="1"/>
</dbReference>
<dbReference type="EMBL" id="JAVUPU010000003">
    <property type="protein sequence ID" value="MDT9598875.1"/>
    <property type="molecule type" value="Genomic_DNA"/>
</dbReference>
<evidence type="ECO:0000259" key="2">
    <source>
        <dbReference type="Pfam" id="PF00248"/>
    </source>
</evidence>
<evidence type="ECO:0000256" key="1">
    <source>
        <dbReference type="SAM" id="SignalP"/>
    </source>
</evidence>
<keyword evidence="4" id="KW-1185">Reference proteome</keyword>
<comment type="caution">
    <text evidence="3">The sequence shown here is derived from an EMBL/GenBank/DDBJ whole genome shotgun (WGS) entry which is preliminary data.</text>
</comment>
<dbReference type="PANTHER" id="PTHR43312">
    <property type="entry name" value="D-THREO-ALDOSE 1-DEHYDROGENASE"/>
    <property type="match status" value="1"/>
</dbReference>
<dbReference type="InterPro" id="IPR053135">
    <property type="entry name" value="AKR2_Oxidoreductase"/>
</dbReference>
<feature type="chain" id="PRO_5047219396" evidence="1">
    <location>
        <begin position="25"/>
        <end position="306"/>
    </location>
</feature>
<dbReference type="Gene3D" id="3.20.20.100">
    <property type="entry name" value="NADP-dependent oxidoreductase domain"/>
    <property type="match status" value="1"/>
</dbReference>
<dbReference type="PROSITE" id="PS51318">
    <property type="entry name" value="TAT"/>
    <property type="match status" value="1"/>
</dbReference>
<dbReference type="InterPro" id="IPR023210">
    <property type="entry name" value="NADP_OxRdtase_dom"/>
</dbReference>
<dbReference type="CDD" id="cd19095">
    <property type="entry name" value="AKR_PA4992-like"/>
    <property type="match status" value="1"/>
</dbReference>
<evidence type="ECO:0000313" key="3">
    <source>
        <dbReference type="EMBL" id="MDT9598875.1"/>
    </source>
</evidence>
<feature type="signal peptide" evidence="1">
    <location>
        <begin position="1"/>
        <end position="24"/>
    </location>
</feature>
<keyword evidence="1" id="KW-0732">Signal</keyword>
<dbReference type="InterPro" id="IPR036812">
    <property type="entry name" value="NAD(P)_OxRdtase_dom_sf"/>
</dbReference>
<proteinExistence type="predicted"/>
<feature type="domain" description="NADP-dependent oxidoreductase" evidence="2">
    <location>
        <begin position="49"/>
        <end position="296"/>
    </location>
</feature>
<protein>
    <submittedName>
        <fullName evidence="3">Aldo/keto reductase</fullName>
    </submittedName>
</protein>
<sequence length="306" mass="32898">MIDRRTLLGAIAALPLATSAAAQAGAAPSAAALHKVRIPGTKRDVPLVGVGTSRRYNDPQGADQMAALKASIARFAELGGQVIDTAPSYGRAEAVTGQLVQELGVRDRLFLATKVGVDSREEGVAQVEQSFRNLRTDHIDLIAVHNLRDVGNQLAILRELKAEGRVGAVGITTSSDTQYADFEAVMRREPLDAIQVDYALDNRGAGDRILPLAQDRQVAVMINLPFGRGRLFEATQGKPLPDWAAEIGAASWAQVFLKYIVSHPSRPIAIPGMAQARYVDDNMGAARGPLPDQAMRKRMEDYIAAI</sequence>
<dbReference type="RefSeq" id="WP_315725302.1">
    <property type="nucleotide sequence ID" value="NZ_JAVUPU010000003.1"/>
</dbReference>
<accession>A0ABU3Q650</accession>
<name>A0ABU3Q650_9SPHN</name>
<organism evidence="3 4">
    <name type="scientific">Sphingosinicella rhizophila</name>
    <dbReference type="NCBI Taxonomy" id="3050082"/>
    <lineage>
        <taxon>Bacteria</taxon>
        <taxon>Pseudomonadati</taxon>
        <taxon>Pseudomonadota</taxon>
        <taxon>Alphaproteobacteria</taxon>
        <taxon>Sphingomonadales</taxon>
        <taxon>Sphingosinicellaceae</taxon>
        <taxon>Sphingosinicella</taxon>
    </lineage>
</organism>
<evidence type="ECO:0000313" key="4">
    <source>
        <dbReference type="Proteomes" id="UP001259572"/>
    </source>
</evidence>
<dbReference type="InterPro" id="IPR006311">
    <property type="entry name" value="TAT_signal"/>
</dbReference>